<comment type="similarity">
    <text evidence="3">Belongs to the peptidase U32 family.</text>
</comment>
<dbReference type="RefSeq" id="WP_145083148.1">
    <property type="nucleotide sequence ID" value="NZ_JBCFAR010000001.1"/>
</dbReference>
<feature type="domain" description="Peptidase family U32 C-terminal" evidence="4">
    <location>
        <begin position="320"/>
        <end position="402"/>
    </location>
</feature>
<dbReference type="GO" id="GO:0006508">
    <property type="term" value="P:proteolysis"/>
    <property type="evidence" value="ECO:0007669"/>
    <property type="project" value="UniProtKB-KW"/>
</dbReference>
<dbReference type="PANTHER" id="PTHR30217:SF6">
    <property type="entry name" value="TRNA HYDROXYLATION PROTEIN P"/>
    <property type="match status" value="1"/>
</dbReference>
<evidence type="ECO:0000313" key="6">
    <source>
        <dbReference type="Proteomes" id="UP000315343"/>
    </source>
</evidence>
<name>A0A562J9E0_9FIRM</name>
<dbReference type="GO" id="GO:0008233">
    <property type="term" value="F:peptidase activity"/>
    <property type="evidence" value="ECO:0007669"/>
    <property type="project" value="UniProtKB-KW"/>
</dbReference>
<protein>
    <submittedName>
        <fullName evidence="5">Putative protease</fullName>
    </submittedName>
</protein>
<evidence type="ECO:0000256" key="2">
    <source>
        <dbReference type="ARBA" id="ARBA00022801"/>
    </source>
</evidence>
<dbReference type="EMBL" id="VLKH01000005">
    <property type="protein sequence ID" value="TWH79822.1"/>
    <property type="molecule type" value="Genomic_DNA"/>
</dbReference>
<dbReference type="InterPro" id="IPR051454">
    <property type="entry name" value="RNA/ubiquinone_mod_enzymes"/>
</dbReference>
<dbReference type="PANTHER" id="PTHR30217">
    <property type="entry name" value="PEPTIDASE U32 FAMILY"/>
    <property type="match status" value="1"/>
</dbReference>
<gene>
    <name evidence="5" type="ORF">LY60_02141</name>
</gene>
<keyword evidence="2" id="KW-0378">Hydrolase</keyword>
<keyword evidence="1 5" id="KW-0645">Protease</keyword>
<dbReference type="PROSITE" id="PS01276">
    <property type="entry name" value="PEPTIDASE_U32"/>
    <property type="match status" value="1"/>
</dbReference>
<dbReference type="OrthoDB" id="9807498at2"/>
<accession>A0A562J9E0</accession>
<dbReference type="Pfam" id="PF16325">
    <property type="entry name" value="Peptidase_U32_C"/>
    <property type="match status" value="1"/>
</dbReference>
<evidence type="ECO:0000256" key="3">
    <source>
        <dbReference type="ARBA" id="ARBA00038374"/>
    </source>
</evidence>
<evidence type="ECO:0000259" key="4">
    <source>
        <dbReference type="Pfam" id="PF16325"/>
    </source>
</evidence>
<dbReference type="Pfam" id="PF01136">
    <property type="entry name" value="Peptidase_U32"/>
    <property type="match status" value="1"/>
</dbReference>
<keyword evidence="6" id="KW-1185">Reference proteome</keyword>
<reference evidence="5 6" key="1">
    <citation type="submission" date="2019-07" db="EMBL/GenBank/DDBJ databases">
        <title>Genomic Encyclopedia of Type Strains, Phase I: the one thousand microbial genomes (KMG-I) project.</title>
        <authorList>
            <person name="Kyrpides N."/>
        </authorList>
    </citation>
    <scope>NUCLEOTIDE SEQUENCE [LARGE SCALE GENOMIC DNA]</scope>
    <source>
        <strain evidence="5 6">DSM 13558</strain>
    </source>
</reference>
<evidence type="ECO:0000313" key="5">
    <source>
        <dbReference type="EMBL" id="TWH79822.1"/>
    </source>
</evidence>
<dbReference type="Proteomes" id="UP000315343">
    <property type="component" value="Unassembled WGS sequence"/>
</dbReference>
<proteinExistence type="inferred from homology"/>
<comment type="caution">
    <text evidence="5">The sequence shown here is derived from an EMBL/GenBank/DDBJ whole genome shotgun (WGS) entry which is preliminary data.</text>
</comment>
<dbReference type="Gene3D" id="2.40.30.10">
    <property type="entry name" value="Translation factors"/>
    <property type="match status" value="1"/>
</dbReference>
<organism evidence="5 6">
    <name type="scientific">Sedimentibacter saalensis</name>
    <dbReference type="NCBI Taxonomy" id="130788"/>
    <lineage>
        <taxon>Bacteria</taxon>
        <taxon>Bacillati</taxon>
        <taxon>Bacillota</taxon>
        <taxon>Tissierellia</taxon>
        <taxon>Sedimentibacter</taxon>
    </lineage>
</organism>
<evidence type="ECO:0000256" key="1">
    <source>
        <dbReference type="ARBA" id="ARBA00022670"/>
    </source>
</evidence>
<sequence>MLPKLLAPAGNLDKLIMAVEYGADEVYFAGKTMGMRAGGKNFTSKDLEFGIDYCHKHGRKSNITVNIAPHNDDLQGLEEYLKYLQTIGADALIVADPGVIEVVKQTIPDMRIHLSTQANTTNFHSANFWYKQGVSRIVLARELSFPEIEAIVKNSPKELEFETFVHGAMCISYSGRCLLSSFMTGRYSNKGDCAQACRWKYNLVEEKRPGEYYPIDEDEEGTFIMNSKDMCMVEHLQKFKDLGITALKIEGRNKSEYYTAIAVRSYRNALDELEKPESERNTKYWKEEVEKSSHRDFSYGFFFGNPYKDGQLYTSSSYIRTYDVVGIIRSYDKLTGTCVIEQRNKFSEGDTLECFGPKGTHFEVIAKNMQDKDGNKIESAPHAQMTVKMDMDHEVEPYFILRKKVEE</sequence>
<dbReference type="InterPro" id="IPR001539">
    <property type="entry name" value="Peptidase_U32"/>
</dbReference>
<dbReference type="InterPro" id="IPR032525">
    <property type="entry name" value="Peptidase_U32_C"/>
</dbReference>
<dbReference type="AlphaFoldDB" id="A0A562J9E0"/>